<evidence type="ECO:0000313" key="3">
    <source>
        <dbReference type="EMBL" id="TQE42496.1"/>
    </source>
</evidence>
<name>A0A540R471_9CORY</name>
<feature type="domain" description="Methyltransferase type 11" evidence="2">
    <location>
        <begin position="69"/>
        <end position="156"/>
    </location>
</feature>
<reference evidence="3 4" key="1">
    <citation type="submission" date="2019-06" db="EMBL/GenBank/DDBJ databases">
        <title>Draft genome of C. phoceense Strain 272.</title>
        <authorList>
            <person name="Pacheco L.G.C."/>
            <person name="Barberis C.M."/>
            <person name="Almuzara M.N."/>
            <person name="Traglia G.M."/>
            <person name="Santos C.S."/>
            <person name="Rocha D.J.P.G."/>
            <person name="Aguiar E.R.G.R."/>
            <person name="Vay C.A."/>
        </authorList>
    </citation>
    <scope>NUCLEOTIDE SEQUENCE [LARGE SCALE GENOMIC DNA]</scope>
    <source>
        <strain evidence="3 4">272</strain>
    </source>
</reference>
<sequence length="269" mass="30207">MSFDSLHPAPENFPSYRKPSEKSAPEFRTTAHRQASARAFASGADEYADVRPVYPAEVAALIADAGRVLDVGAGTGKLTATLTNPEVLACDPSPDMCRVLRAGLGLPVWRATAEATALSDAALDAVACAQTWHWVDVARASAEFDRILRPGGRVVLAWNTLDVHSDPWVLRLARIMHSGDIQKEGFYPAIDDPWVLAEERRLRWSMPLTPEQLHRLMHTRSYWLRNGEEVHERMTHNLNWYLFEHMGFKPGQQLEIPYRTDAFAYTRAS</sequence>
<dbReference type="Pfam" id="PF08241">
    <property type="entry name" value="Methyltransf_11"/>
    <property type="match status" value="1"/>
</dbReference>
<dbReference type="GO" id="GO:0008757">
    <property type="term" value="F:S-adenosylmethionine-dependent methyltransferase activity"/>
    <property type="evidence" value="ECO:0007669"/>
    <property type="project" value="InterPro"/>
</dbReference>
<keyword evidence="3" id="KW-0808">Transferase</keyword>
<dbReference type="Proteomes" id="UP000318080">
    <property type="component" value="Unassembled WGS sequence"/>
</dbReference>
<dbReference type="Gene3D" id="3.40.50.150">
    <property type="entry name" value="Vaccinia Virus protein VP39"/>
    <property type="match status" value="1"/>
</dbReference>
<evidence type="ECO:0000256" key="1">
    <source>
        <dbReference type="SAM" id="MobiDB-lite"/>
    </source>
</evidence>
<evidence type="ECO:0000313" key="4">
    <source>
        <dbReference type="Proteomes" id="UP000318080"/>
    </source>
</evidence>
<dbReference type="InterPro" id="IPR029063">
    <property type="entry name" value="SAM-dependent_MTases_sf"/>
</dbReference>
<dbReference type="EMBL" id="VHIR01000025">
    <property type="protein sequence ID" value="TQE42496.1"/>
    <property type="molecule type" value="Genomic_DNA"/>
</dbReference>
<organism evidence="3 4">
    <name type="scientific">Corynebacterium phoceense</name>
    <dbReference type="NCBI Taxonomy" id="1686286"/>
    <lineage>
        <taxon>Bacteria</taxon>
        <taxon>Bacillati</taxon>
        <taxon>Actinomycetota</taxon>
        <taxon>Actinomycetes</taxon>
        <taxon>Mycobacteriales</taxon>
        <taxon>Corynebacteriaceae</taxon>
        <taxon>Corynebacterium</taxon>
    </lineage>
</organism>
<gene>
    <name evidence="3" type="ORF">EJK80_12295</name>
</gene>
<dbReference type="SUPFAM" id="SSF53335">
    <property type="entry name" value="S-adenosyl-L-methionine-dependent methyltransferases"/>
    <property type="match status" value="1"/>
</dbReference>
<dbReference type="InterPro" id="IPR050508">
    <property type="entry name" value="Methyltransf_Superfamily"/>
</dbReference>
<dbReference type="PANTHER" id="PTHR42912">
    <property type="entry name" value="METHYLTRANSFERASE"/>
    <property type="match status" value="1"/>
</dbReference>
<comment type="caution">
    <text evidence="3">The sequence shown here is derived from an EMBL/GenBank/DDBJ whole genome shotgun (WGS) entry which is preliminary data.</text>
</comment>
<dbReference type="PANTHER" id="PTHR42912:SF95">
    <property type="entry name" value="METHYLTRANSFERASE TYPE 11 DOMAIN-CONTAINING PROTEIN"/>
    <property type="match status" value="1"/>
</dbReference>
<dbReference type="STRING" id="1686286.GCA_900092335_01734"/>
<dbReference type="RefSeq" id="WP_066512837.1">
    <property type="nucleotide sequence ID" value="NZ_JADPQA010000018.1"/>
</dbReference>
<accession>A0A540R471</accession>
<keyword evidence="3" id="KW-0489">Methyltransferase</keyword>
<protein>
    <submittedName>
        <fullName evidence="3">Class I SAM-dependent methyltransferase</fullName>
    </submittedName>
</protein>
<dbReference type="CDD" id="cd02440">
    <property type="entry name" value="AdoMet_MTases"/>
    <property type="match status" value="1"/>
</dbReference>
<keyword evidence="4" id="KW-1185">Reference proteome</keyword>
<dbReference type="InterPro" id="IPR013216">
    <property type="entry name" value="Methyltransf_11"/>
</dbReference>
<evidence type="ECO:0000259" key="2">
    <source>
        <dbReference type="Pfam" id="PF08241"/>
    </source>
</evidence>
<proteinExistence type="predicted"/>
<dbReference type="GO" id="GO:0032259">
    <property type="term" value="P:methylation"/>
    <property type="evidence" value="ECO:0007669"/>
    <property type="project" value="UniProtKB-KW"/>
</dbReference>
<feature type="region of interest" description="Disordered" evidence="1">
    <location>
        <begin position="1"/>
        <end position="30"/>
    </location>
</feature>
<dbReference type="AlphaFoldDB" id="A0A540R471"/>